<dbReference type="RefSeq" id="WP_211909155.1">
    <property type="nucleotide sequence ID" value="NZ_CP036498.1"/>
</dbReference>
<dbReference type="Proteomes" id="UP000682843">
    <property type="component" value="Chromosome"/>
</dbReference>
<name>A0ABX8AA51_9BRAD</name>
<accession>A0ABX8AA51</accession>
<sequence length="678" mass="69565">MAGAAVIGALRVVLGADTASFDKGLKDSQSSLATFGSLVQTGLAAVAAAALAAGAALGVMVKHAIDNADNLNKMSQSTGVGVEALSKLSYAAELADVSQESLGKSLGKLSKAMVSAATDGASAAGEAFSKMGVSVKNTDGTLRSSGEVLTDVADKFSGYRDGADKTALAISLFGKAGASMIPLLNLGKEGLEQAGEEAEKYGLVLDKKTTAAAEAFNDNLKRMDKIKQGLVATLTAQLLPSFEHFSEVMLDVKSNSTLMNGAVDAVVNTFKTLVTVSMAAITAVKSVGAEFGAVYQAVKALASGDWQGFKAGMEAFAAAERQTDEAGKELAKTIANLWSAPKEAAPDWTTQLIDIKSMQKEVSLLGAEWGKTAAPIVSSEGAVKNALVSFLDAQAKRTAAQTAEAQTIGKSVGEQAKLRIEYEAQAIALSKNIALGPAQLAMIQQAGDAAAMAAMKVAGANATLQAMNPTEQFNLQMTQLTQLYDAGVISMETYAERQKQIAEQAGATWAQAGESMAGSFASIANAFGKESSAMATAAKVFGVIQGTISMFTGAAKALELPFPANIAAVAAVMAKGASLVASIKGTTVPTGFKDGLSMTVPGGVGGGDSRLFQAMVEPGEKIDITPNRGGNPSRDTASVGNTYNVGVPLIASRDWVRAMFEALNEGMADGHRLNVVPV</sequence>
<evidence type="ECO:0008006" key="3">
    <source>
        <dbReference type="Google" id="ProtNLM"/>
    </source>
</evidence>
<dbReference type="EMBL" id="CP036498">
    <property type="protein sequence ID" value="QUS40572.1"/>
    <property type="molecule type" value="Genomic_DNA"/>
</dbReference>
<proteinExistence type="predicted"/>
<organism evidence="1 2">
    <name type="scientific">Tardiphaga alba</name>
    <dbReference type="NCBI Taxonomy" id="340268"/>
    <lineage>
        <taxon>Bacteria</taxon>
        <taxon>Pseudomonadati</taxon>
        <taxon>Pseudomonadota</taxon>
        <taxon>Alphaproteobacteria</taxon>
        <taxon>Hyphomicrobiales</taxon>
        <taxon>Nitrobacteraceae</taxon>
        <taxon>Tardiphaga</taxon>
    </lineage>
</organism>
<gene>
    <name evidence="1" type="ORF">RPMA_18310</name>
</gene>
<reference evidence="1 2" key="1">
    <citation type="submission" date="2019-02" db="EMBL/GenBank/DDBJ databases">
        <title>Emended description of the genus Rhodopseudomonas and description of Rhodopseudomonas albus sp. nov., a non-phototrophic, heavy-metal-tolerant bacterium isolated from garden soil.</title>
        <authorList>
            <person name="Bao Z."/>
            <person name="Cao W.W."/>
            <person name="Sato Y."/>
            <person name="Nishizawa T."/>
            <person name="Zhao J."/>
            <person name="Guo Y."/>
            <person name="Ohta H."/>
        </authorList>
    </citation>
    <scope>NUCLEOTIDE SEQUENCE [LARGE SCALE GENOMIC DNA]</scope>
    <source>
        <strain evidence="1 2">SK50-23</strain>
    </source>
</reference>
<keyword evidence="2" id="KW-1185">Reference proteome</keyword>
<protein>
    <recommendedName>
        <fullName evidence="3">Bacteriophage tail tape measure C-terminal domain-containing protein</fullName>
    </recommendedName>
</protein>
<evidence type="ECO:0000313" key="2">
    <source>
        <dbReference type="Proteomes" id="UP000682843"/>
    </source>
</evidence>
<evidence type="ECO:0000313" key="1">
    <source>
        <dbReference type="EMBL" id="QUS40572.1"/>
    </source>
</evidence>